<feature type="transmembrane region" description="Helical" evidence="1">
    <location>
        <begin position="6"/>
        <end position="25"/>
    </location>
</feature>
<dbReference type="Pfam" id="PF19649">
    <property type="entry name" value="DUF6152"/>
    <property type="match status" value="1"/>
</dbReference>
<proteinExistence type="predicted"/>
<evidence type="ECO:0000313" key="2">
    <source>
        <dbReference type="EMBL" id="GAG92056.1"/>
    </source>
</evidence>
<keyword evidence="1" id="KW-1133">Transmembrane helix</keyword>
<dbReference type="EMBL" id="BART01022073">
    <property type="protein sequence ID" value="GAG92056.1"/>
    <property type="molecule type" value="Genomic_DNA"/>
</dbReference>
<keyword evidence="1" id="KW-0472">Membrane</keyword>
<gene>
    <name evidence="2" type="ORF">S01H4_40519</name>
</gene>
<accession>X1D6I0</accession>
<comment type="caution">
    <text evidence="2">The sequence shown here is derived from an EMBL/GenBank/DDBJ whole genome shotgun (WGS) entry which is preliminary data.</text>
</comment>
<dbReference type="InterPro" id="IPR046150">
    <property type="entry name" value="DUF6152"/>
</dbReference>
<organism evidence="2">
    <name type="scientific">marine sediment metagenome</name>
    <dbReference type="NCBI Taxonomy" id="412755"/>
    <lineage>
        <taxon>unclassified sequences</taxon>
        <taxon>metagenomes</taxon>
        <taxon>ecological metagenomes</taxon>
    </lineage>
</organism>
<feature type="non-terminal residue" evidence="2">
    <location>
        <position position="85"/>
    </location>
</feature>
<name>X1D6I0_9ZZZZ</name>
<evidence type="ECO:0000256" key="1">
    <source>
        <dbReference type="SAM" id="Phobius"/>
    </source>
</evidence>
<dbReference type="AlphaFoldDB" id="X1D6I0"/>
<reference evidence="2" key="1">
    <citation type="journal article" date="2014" name="Front. Microbiol.">
        <title>High frequency of phylogenetically diverse reductive dehalogenase-homologous genes in deep subseafloor sedimentary metagenomes.</title>
        <authorList>
            <person name="Kawai M."/>
            <person name="Futagami T."/>
            <person name="Toyoda A."/>
            <person name="Takaki Y."/>
            <person name="Nishi S."/>
            <person name="Hori S."/>
            <person name="Arai W."/>
            <person name="Tsubouchi T."/>
            <person name="Morono Y."/>
            <person name="Uchiyama I."/>
            <person name="Ito T."/>
            <person name="Fujiyama A."/>
            <person name="Inagaki F."/>
            <person name="Takami H."/>
        </authorList>
    </citation>
    <scope>NUCLEOTIDE SEQUENCE</scope>
    <source>
        <strain evidence="2">Expedition CK06-06</strain>
    </source>
</reference>
<sequence>MVRAEYIVKRFFGFTVIIMIALPVWGHHSDSGMDRNTVVTLEGRVVEFRWRNPHVYITIDTTDEHGNEVVWKLEAGAISVMSRMG</sequence>
<protein>
    <submittedName>
        <fullName evidence="2">Uncharacterized protein</fullName>
    </submittedName>
</protein>
<keyword evidence="1" id="KW-0812">Transmembrane</keyword>